<evidence type="ECO:0000313" key="3">
    <source>
        <dbReference type="Proteomes" id="UP000244810"/>
    </source>
</evidence>
<evidence type="ECO:0000259" key="1">
    <source>
        <dbReference type="Pfam" id="PF13466"/>
    </source>
</evidence>
<feature type="domain" description="MlaB-like STAS" evidence="1">
    <location>
        <begin position="4"/>
        <end position="76"/>
    </location>
</feature>
<dbReference type="Pfam" id="PF13466">
    <property type="entry name" value="STAS_2"/>
    <property type="match status" value="1"/>
</dbReference>
<evidence type="ECO:0000313" key="2">
    <source>
        <dbReference type="EMBL" id="PVE47526.1"/>
    </source>
</evidence>
<reference evidence="2 3" key="1">
    <citation type="journal article" date="2011" name="Syst. Appl. Microbiol.">
        <title>Defluviimonas denitrificans gen. nov., sp. nov., and Pararhodobacter aggregans gen. nov., sp. nov., non-phototrophic Rhodobacteraceae from the biofilter of a marine aquaculture.</title>
        <authorList>
            <person name="Foesel B.U."/>
            <person name="Drake H.L."/>
            <person name="Schramm A."/>
        </authorList>
    </citation>
    <scope>NUCLEOTIDE SEQUENCE [LARGE SCALE GENOMIC DNA]</scope>
    <source>
        <strain evidence="2 3">D1-19</strain>
    </source>
</reference>
<dbReference type="Gene3D" id="3.30.750.24">
    <property type="entry name" value="STAS domain"/>
    <property type="match status" value="1"/>
</dbReference>
<dbReference type="AlphaFoldDB" id="A0A2T7USC4"/>
<dbReference type="EMBL" id="QDDR01000005">
    <property type="protein sequence ID" value="PVE47526.1"/>
    <property type="molecule type" value="Genomic_DNA"/>
</dbReference>
<name>A0A2T7USC4_9RHOB</name>
<organism evidence="2 3">
    <name type="scientific">Pararhodobacter aggregans</name>
    <dbReference type="NCBI Taxonomy" id="404875"/>
    <lineage>
        <taxon>Bacteria</taxon>
        <taxon>Pseudomonadati</taxon>
        <taxon>Pseudomonadota</taxon>
        <taxon>Alphaproteobacteria</taxon>
        <taxon>Rhodobacterales</taxon>
        <taxon>Paracoccaceae</taxon>
        <taxon>Pararhodobacter</taxon>
    </lineage>
</organism>
<protein>
    <submittedName>
        <fullName evidence="2">Chemotaxis protein CheX</fullName>
    </submittedName>
</protein>
<proteinExistence type="predicted"/>
<accession>A0A2T7USC4</accession>
<dbReference type="InterPro" id="IPR058548">
    <property type="entry name" value="MlaB-like_STAS"/>
</dbReference>
<gene>
    <name evidence="2" type="ORF">DDE23_11855</name>
</gene>
<keyword evidence="3" id="KW-1185">Reference proteome</keyword>
<dbReference type="SUPFAM" id="SSF52091">
    <property type="entry name" value="SpoIIaa-like"/>
    <property type="match status" value="1"/>
</dbReference>
<dbReference type="InterPro" id="IPR036513">
    <property type="entry name" value="STAS_dom_sf"/>
</dbReference>
<sequence>MLDADGWSDAPQVILDRLRTRGATDLVIDAAGAGPIPAQVAQILLAARATALSRGHAFRIEDPSDAARQSLEAIGLGQLLETAL</sequence>
<comment type="caution">
    <text evidence="2">The sequence shown here is derived from an EMBL/GenBank/DDBJ whole genome shotgun (WGS) entry which is preliminary data.</text>
</comment>
<dbReference type="Proteomes" id="UP000244810">
    <property type="component" value="Unassembled WGS sequence"/>
</dbReference>